<dbReference type="EMBL" id="CP007029">
    <property type="protein sequence ID" value="AHE97496.1"/>
    <property type="molecule type" value="Genomic_DNA"/>
</dbReference>
<accession>W0DGJ8</accession>
<dbReference type="GO" id="GO:0009166">
    <property type="term" value="P:nucleotide catabolic process"/>
    <property type="evidence" value="ECO:0007669"/>
    <property type="project" value="InterPro"/>
</dbReference>
<dbReference type="Pfam" id="PF02872">
    <property type="entry name" value="5_nucleotid_C"/>
    <property type="match status" value="1"/>
</dbReference>
<dbReference type="HOGENOM" id="CLU_005854_7_5_6"/>
<reference evidence="3 4" key="1">
    <citation type="submission" date="2013-12" db="EMBL/GenBank/DDBJ databases">
        <authorList>
            <consortium name="DOE Joint Genome Institute"/>
            <person name="Muyzer G."/>
            <person name="Huntemann M."/>
            <person name="Han J."/>
            <person name="Chen A."/>
            <person name="Kyrpides N."/>
            <person name="Mavromatis K."/>
            <person name="Markowitz V."/>
            <person name="Palaniappan K."/>
            <person name="Ivanova N."/>
            <person name="Schaumberg A."/>
            <person name="Pati A."/>
            <person name="Liolios K."/>
            <person name="Nordberg H.P."/>
            <person name="Cantor M.N."/>
            <person name="Hua S.X."/>
            <person name="Woyke T."/>
        </authorList>
    </citation>
    <scope>NUCLEOTIDE SEQUENCE [LARGE SCALE GENOMIC DNA]</scope>
    <source>
        <strain evidence="3 4">ARh 1</strain>
    </source>
</reference>
<dbReference type="Gene3D" id="3.60.21.10">
    <property type="match status" value="1"/>
</dbReference>
<dbReference type="SUPFAM" id="SSF56300">
    <property type="entry name" value="Metallo-dependent phosphatases"/>
    <property type="match status" value="1"/>
</dbReference>
<dbReference type="InterPro" id="IPR030998">
    <property type="entry name" value="Thiosulf_SoxB"/>
</dbReference>
<dbReference type="InterPro" id="IPR006179">
    <property type="entry name" value="5_nucleotidase/apyrase"/>
</dbReference>
<evidence type="ECO:0000313" key="3">
    <source>
        <dbReference type="EMBL" id="AHE97496.1"/>
    </source>
</evidence>
<organism evidence="3 4">
    <name type="scientific">Thioalkalivibrio paradoxus ARh 1</name>
    <dbReference type="NCBI Taxonomy" id="713585"/>
    <lineage>
        <taxon>Bacteria</taxon>
        <taxon>Pseudomonadati</taxon>
        <taxon>Pseudomonadota</taxon>
        <taxon>Gammaproteobacteria</taxon>
        <taxon>Chromatiales</taxon>
        <taxon>Ectothiorhodospiraceae</taxon>
        <taxon>Thioalkalivibrio</taxon>
    </lineage>
</organism>
<keyword evidence="4" id="KW-1185">Reference proteome</keyword>
<keyword evidence="1" id="KW-0732">Signal</keyword>
<comment type="similarity">
    <text evidence="1">Belongs to the 5'-nucleotidase family.</text>
</comment>
<evidence type="ECO:0000256" key="1">
    <source>
        <dbReference type="RuleBase" id="RU362119"/>
    </source>
</evidence>
<dbReference type="GO" id="GO:0000166">
    <property type="term" value="F:nucleotide binding"/>
    <property type="evidence" value="ECO:0007669"/>
    <property type="project" value="UniProtKB-KW"/>
</dbReference>
<dbReference type="InterPro" id="IPR008334">
    <property type="entry name" value="5'-Nucleotdase_C"/>
</dbReference>
<dbReference type="PRINTS" id="PR01607">
    <property type="entry name" value="APYRASEFAMLY"/>
</dbReference>
<keyword evidence="1" id="KW-0547">Nucleotide-binding</keyword>
<evidence type="ECO:0000259" key="2">
    <source>
        <dbReference type="Pfam" id="PF02872"/>
    </source>
</evidence>
<gene>
    <name evidence="3" type="ORF">THITH_03570</name>
</gene>
<dbReference type="OrthoDB" id="9803927at2"/>
<dbReference type="Gene3D" id="3.90.780.10">
    <property type="entry name" value="5'-Nucleotidase, C-terminal domain"/>
    <property type="match status" value="1"/>
</dbReference>
<dbReference type="GO" id="GO:0030288">
    <property type="term" value="C:outer membrane-bounded periplasmic space"/>
    <property type="evidence" value="ECO:0007669"/>
    <property type="project" value="TreeGrafter"/>
</dbReference>
<dbReference type="InterPro" id="IPR029052">
    <property type="entry name" value="Metallo-depent_PP-like"/>
</dbReference>
<dbReference type="STRING" id="713585.THITH_03570"/>
<dbReference type="PANTHER" id="PTHR11575">
    <property type="entry name" value="5'-NUCLEOTIDASE-RELATED"/>
    <property type="match status" value="1"/>
</dbReference>
<feature type="chain" id="PRO_5005149426" evidence="1">
    <location>
        <begin position="27"/>
        <end position="590"/>
    </location>
</feature>
<proteinExistence type="inferred from homology"/>
<dbReference type="KEGG" id="tti:THITH_03570"/>
<dbReference type="RefSeq" id="WP_006745886.1">
    <property type="nucleotide sequence ID" value="NZ_CP007029.1"/>
</dbReference>
<feature type="signal peptide" evidence="1">
    <location>
        <begin position="1"/>
        <end position="26"/>
    </location>
</feature>
<name>W0DGJ8_9GAMM</name>
<dbReference type="Proteomes" id="UP000005289">
    <property type="component" value="Chromosome"/>
</dbReference>
<feature type="domain" description="5'-Nucleotidase C-terminal" evidence="2">
    <location>
        <begin position="409"/>
        <end position="536"/>
    </location>
</feature>
<protein>
    <submittedName>
        <fullName evidence="3">5'-nucleotidase</fullName>
    </submittedName>
</protein>
<sequence length="590" mass="65007">MLMNRRQFLQILAAASVAGFPLHSFAGSNGRSMYDLPRYGNVSLLHYTDCHGQLNPIYFREPNINIGVAGMRNQPPHLVGEALLKHYGIEPGDKLAHAFTYLDFVKAAEQYGRVGGFAHLSALVKQLKASRPGALLLDGGDTWGGGTGTGVWTNAQDMVDAQKLLTVDVMTAHWEFTYGADRVSEVVENDFAQAGIDFVAQNVTDVDWGDQVFRPYVIREINGVNVAIVGQAFPYTPIANPRFMVEEWTFGIRPDDMQRQVNAARAEGAEIVVVLSHNGMDVDLKMAGMVDGVDAIFGGHTHDGVPAPTPVKTPNGGTCLVTNAGSNAKFLGVMDFDFRDGKIQGWKYNLLPVFSNLIEPDTEMQDYITTMRNQEVTFDGETFNMEQKLSEELAVTESLLFRRGNFNGTFDQLIVDALNEQLDAQIAFSPGFRWGTSVLPGMPITFEHVMDQTGLTYPAVTRNVMTGAQIKTILEDVADNLFHEDPFFQQGGDMVRVGGLKYAINPGNRIGERILEMEFDGKPLDPDKEYVVAGWASVQEQPAGDTGRKIWDVVADYLRDHKTVRIDDLNEPVVKGVGEDNLGYVPTAKT</sequence>
<dbReference type="Gene3D" id="6.10.140.570">
    <property type="match status" value="1"/>
</dbReference>
<dbReference type="SUPFAM" id="SSF55816">
    <property type="entry name" value="5'-nucleotidase (syn. UDP-sugar hydrolase), C-terminal domain"/>
    <property type="match status" value="1"/>
</dbReference>
<evidence type="ECO:0000313" key="4">
    <source>
        <dbReference type="Proteomes" id="UP000005289"/>
    </source>
</evidence>
<dbReference type="PANTHER" id="PTHR11575:SF42">
    <property type="entry name" value="SULFUR OXIDATION PROTEIN SOXB"/>
    <property type="match status" value="1"/>
</dbReference>
<dbReference type="NCBIfam" id="TIGR04486">
    <property type="entry name" value="thiosulf_SoxB"/>
    <property type="match status" value="1"/>
</dbReference>
<keyword evidence="1" id="KW-0378">Hydrolase</keyword>
<dbReference type="InterPro" id="IPR036907">
    <property type="entry name" value="5'-Nucleotdase_C_sf"/>
</dbReference>
<dbReference type="AlphaFoldDB" id="W0DGJ8"/>
<dbReference type="GO" id="GO:0016787">
    <property type="term" value="F:hydrolase activity"/>
    <property type="evidence" value="ECO:0007669"/>
    <property type="project" value="UniProtKB-KW"/>
</dbReference>